<keyword evidence="2" id="KW-1185">Reference proteome</keyword>
<sequence length="450" mass="50219">MFVKLVGNKISKFRYSSLAIKHVTDLQLNKPIKSANVYDLIQNTKSLFISFHKLTNESVLESEFNKISSLYETHPLDLNIGGSGGINNTDFIHNLFQTTNNIKEIKGINDNDILSCMHLYINVPSIDQLSQSIQKIRGFVDLLGPTVTLVIDKQKNLSNAIDLISKTKESNDNTRNETINGLISDFRKHVELQLGAQVDSLPFDSCGESFPLLNVLQNKTRELVDSGYGPLLREIVLISKLKEIISQAKMILESKINELSTLVNPKTKALIKEQQEIERTVDELCDKFGYRTDLVVGTDTILIKNGIGEKLLSSNTLAKLFVLGRVDDTVEELVNMINRRSFSETEKQMLIESGRLMEISQSFYGSEINPNGLLKQVKIANIALINNEYLVDVVPDKLRFAVGSFYGIVFLPPIFFVSSTIFFDGFVLNIVTNPILFGAAVGFGSLTTGK</sequence>
<evidence type="ECO:0000313" key="1">
    <source>
        <dbReference type="EMBL" id="PVU89763.1"/>
    </source>
</evidence>
<reference evidence="1 2" key="1">
    <citation type="journal article" date="2018" name="MBio">
        <title>Comparative Genomics Reveals the Core Gene Toolbox for the Fungus-Insect Symbiosis.</title>
        <authorList>
            <person name="Wang Y."/>
            <person name="Stata M."/>
            <person name="Wang W."/>
            <person name="Stajich J.E."/>
            <person name="White M.M."/>
            <person name="Moncalvo J.M."/>
        </authorList>
    </citation>
    <scope>NUCLEOTIDE SEQUENCE [LARGE SCALE GENOMIC DNA]</scope>
    <source>
        <strain evidence="1 2">AUS-77-4</strain>
    </source>
</reference>
<evidence type="ECO:0000313" key="2">
    <source>
        <dbReference type="Proteomes" id="UP000245699"/>
    </source>
</evidence>
<organism evidence="1 2">
    <name type="scientific">Furculomyces boomerangus</name>
    <dbReference type="NCBI Taxonomy" id="61424"/>
    <lineage>
        <taxon>Eukaryota</taxon>
        <taxon>Fungi</taxon>
        <taxon>Fungi incertae sedis</taxon>
        <taxon>Zoopagomycota</taxon>
        <taxon>Kickxellomycotina</taxon>
        <taxon>Harpellomycetes</taxon>
        <taxon>Harpellales</taxon>
        <taxon>Harpellaceae</taxon>
        <taxon>Furculomyces</taxon>
    </lineage>
</organism>
<proteinExistence type="predicted"/>
<dbReference type="EMBL" id="MBFT01000523">
    <property type="protein sequence ID" value="PVU89763.1"/>
    <property type="molecule type" value="Genomic_DNA"/>
</dbReference>
<accession>A0A2T9YBP0</accession>
<name>A0A2T9YBP0_9FUNG</name>
<dbReference type="AlphaFoldDB" id="A0A2T9YBP0"/>
<comment type="caution">
    <text evidence="1">The sequence shown here is derived from an EMBL/GenBank/DDBJ whole genome shotgun (WGS) entry which is preliminary data.</text>
</comment>
<gene>
    <name evidence="1" type="ORF">BB559_004960</name>
</gene>
<dbReference type="Proteomes" id="UP000245699">
    <property type="component" value="Unassembled WGS sequence"/>
</dbReference>
<protein>
    <submittedName>
        <fullName evidence="1">Uncharacterized protein</fullName>
    </submittedName>
</protein>